<dbReference type="SUPFAM" id="SSF52833">
    <property type="entry name" value="Thioredoxin-like"/>
    <property type="match status" value="1"/>
</dbReference>
<dbReference type="SFLD" id="SFLDS00019">
    <property type="entry name" value="Glutathione_Transferase_(cytos"/>
    <property type="match status" value="1"/>
</dbReference>
<dbReference type="GO" id="GO:0043295">
    <property type="term" value="F:glutathione binding"/>
    <property type="evidence" value="ECO:0007669"/>
    <property type="project" value="TreeGrafter"/>
</dbReference>
<comment type="catalytic activity">
    <reaction evidence="4">
        <text>RX + glutathione = an S-substituted glutathione + a halide anion + H(+)</text>
        <dbReference type="Rhea" id="RHEA:16437"/>
        <dbReference type="ChEBI" id="CHEBI:15378"/>
        <dbReference type="ChEBI" id="CHEBI:16042"/>
        <dbReference type="ChEBI" id="CHEBI:17792"/>
        <dbReference type="ChEBI" id="CHEBI:57925"/>
        <dbReference type="ChEBI" id="CHEBI:90779"/>
        <dbReference type="EC" id="2.5.1.18"/>
    </reaction>
</comment>
<dbReference type="EC" id="2.5.1.18" evidence="2"/>
<evidence type="ECO:0000259" key="5">
    <source>
        <dbReference type="PROSITE" id="PS50404"/>
    </source>
</evidence>
<dbReference type="PANTHER" id="PTHR43900:SF54">
    <property type="entry name" value="GLUTATHIONE S-TRANSFERASE F12"/>
    <property type="match status" value="1"/>
</dbReference>
<keyword evidence="3" id="KW-0808">Transferase</keyword>
<evidence type="ECO:0000313" key="8">
    <source>
        <dbReference type="Proteomes" id="UP001179952"/>
    </source>
</evidence>
<comment type="similarity">
    <text evidence="1">Belongs to the GST superfamily. Phi family.</text>
</comment>
<dbReference type="GO" id="GO:0005737">
    <property type="term" value="C:cytoplasm"/>
    <property type="evidence" value="ECO:0007669"/>
    <property type="project" value="TreeGrafter"/>
</dbReference>
<evidence type="ECO:0000313" key="7">
    <source>
        <dbReference type="EMBL" id="KAK1274025.1"/>
    </source>
</evidence>
<evidence type="ECO:0000259" key="6">
    <source>
        <dbReference type="PROSITE" id="PS50405"/>
    </source>
</evidence>
<dbReference type="InterPro" id="IPR036249">
    <property type="entry name" value="Thioredoxin-like_sf"/>
</dbReference>
<reference evidence="7" key="1">
    <citation type="journal article" date="2023" name="Nat. Commun.">
        <title>Diploid and tetraploid genomes of Acorus and the evolution of monocots.</title>
        <authorList>
            <person name="Ma L."/>
            <person name="Liu K.W."/>
            <person name="Li Z."/>
            <person name="Hsiao Y.Y."/>
            <person name="Qi Y."/>
            <person name="Fu T."/>
            <person name="Tang G.D."/>
            <person name="Zhang D."/>
            <person name="Sun W.H."/>
            <person name="Liu D.K."/>
            <person name="Li Y."/>
            <person name="Chen G.Z."/>
            <person name="Liu X.D."/>
            <person name="Liao X.Y."/>
            <person name="Jiang Y.T."/>
            <person name="Yu X."/>
            <person name="Hao Y."/>
            <person name="Huang J."/>
            <person name="Zhao X.W."/>
            <person name="Ke S."/>
            <person name="Chen Y.Y."/>
            <person name="Wu W.L."/>
            <person name="Hsu J.L."/>
            <person name="Lin Y.F."/>
            <person name="Huang M.D."/>
            <person name="Li C.Y."/>
            <person name="Huang L."/>
            <person name="Wang Z.W."/>
            <person name="Zhao X."/>
            <person name="Zhong W.Y."/>
            <person name="Peng D.H."/>
            <person name="Ahmad S."/>
            <person name="Lan S."/>
            <person name="Zhang J.S."/>
            <person name="Tsai W.C."/>
            <person name="Van de Peer Y."/>
            <person name="Liu Z.J."/>
        </authorList>
    </citation>
    <scope>NUCLEOTIDE SEQUENCE</scope>
    <source>
        <strain evidence="7">SCP</strain>
    </source>
</reference>
<dbReference type="Gene3D" id="1.20.1050.10">
    <property type="match status" value="1"/>
</dbReference>
<evidence type="ECO:0000256" key="1">
    <source>
        <dbReference type="ARBA" id="ARBA00010128"/>
    </source>
</evidence>
<dbReference type="GO" id="GO:0006749">
    <property type="term" value="P:glutathione metabolic process"/>
    <property type="evidence" value="ECO:0007669"/>
    <property type="project" value="TreeGrafter"/>
</dbReference>
<dbReference type="FunFam" id="3.40.30.10:FF:000016">
    <property type="entry name" value="Glutathione S-transferase F2"/>
    <property type="match status" value="1"/>
</dbReference>
<dbReference type="GO" id="GO:0004364">
    <property type="term" value="F:glutathione transferase activity"/>
    <property type="evidence" value="ECO:0007669"/>
    <property type="project" value="UniProtKB-EC"/>
</dbReference>
<comment type="caution">
    <text evidence="7">The sequence shown here is derived from an EMBL/GenBank/DDBJ whole genome shotgun (WGS) entry which is preliminary data.</text>
</comment>
<evidence type="ECO:0000256" key="2">
    <source>
        <dbReference type="ARBA" id="ARBA00012452"/>
    </source>
</evidence>
<dbReference type="InterPro" id="IPR034347">
    <property type="entry name" value="GST_Phi_C"/>
</dbReference>
<feature type="domain" description="GST C-terminal" evidence="6">
    <location>
        <begin position="89"/>
        <end position="214"/>
    </location>
</feature>
<dbReference type="InterPro" id="IPR004046">
    <property type="entry name" value="GST_C"/>
</dbReference>
<dbReference type="FunFam" id="1.20.1050.10:FF:000004">
    <property type="entry name" value="Glutathione S-transferase F2"/>
    <property type="match status" value="1"/>
</dbReference>
<dbReference type="SFLD" id="SFLDG00358">
    <property type="entry name" value="Main_(cytGST)"/>
    <property type="match status" value="1"/>
</dbReference>
<dbReference type="InterPro" id="IPR010987">
    <property type="entry name" value="Glutathione-S-Trfase_C-like"/>
</dbReference>
<dbReference type="SUPFAM" id="SSF47616">
    <property type="entry name" value="GST C-terminal domain-like"/>
    <property type="match status" value="1"/>
</dbReference>
<dbReference type="Proteomes" id="UP001179952">
    <property type="component" value="Unassembled WGS sequence"/>
</dbReference>
<organism evidence="7 8">
    <name type="scientific">Acorus gramineus</name>
    <name type="common">Dwarf sweet flag</name>
    <dbReference type="NCBI Taxonomy" id="55184"/>
    <lineage>
        <taxon>Eukaryota</taxon>
        <taxon>Viridiplantae</taxon>
        <taxon>Streptophyta</taxon>
        <taxon>Embryophyta</taxon>
        <taxon>Tracheophyta</taxon>
        <taxon>Spermatophyta</taxon>
        <taxon>Magnoliopsida</taxon>
        <taxon>Liliopsida</taxon>
        <taxon>Acoraceae</taxon>
        <taxon>Acorus</taxon>
    </lineage>
</organism>
<dbReference type="Pfam" id="PF00043">
    <property type="entry name" value="GST_C"/>
    <property type="match status" value="1"/>
</dbReference>
<proteinExistence type="inferred from homology"/>
<sequence>MTVKIYGSTKAVCPQRVMHCLFELDVDFQLVPVDLEAGQHKSPPHLAIQPFGKIPYVQDGDFGIYESRAIVRYFAEKYAERNPGLLGRTPEQRALVDQWLYVDAINYDPHVFPIVFNLLILPRMGLPPNPAPAMESAKRLEEVLDIYEAQLSKTKYLAGDEFTLADLTHIPATRFVLEEAGMVSLLEGRENLKAWWVDITSRPAWKKVMQLLRN</sequence>
<dbReference type="EMBL" id="JAUJYN010000004">
    <property type="protein sequence ID" value="KAK1274025.1"/>
    <property type="molecule type" value="Genomic_DNA"/>
</dbReference>
<dbReference type="PROSITE" id="PS50405">
    <property type="entry name" value="GST_CTER"/>
    <property type="match status" value="1"/>
</dbReference>
<keyword evidence="8" id="KW-1185">Reference proteome</keyword>
<dbReference type="Gene3D" id="3.40.30.10">
    <property type="entry name" value="Glutaredoxin"/>
    <property type="match status" value="1"/>
</dbReference>
<gene>
    <name evidence="7" type="ORF">QJS04_geneDACA009848</name>
</gene>
<dbReference type="GO" id="GO:0009635">
    <property type="term" value="P:response to herbicide"/>
    <property type="evidence" value="ECO:0007669"/>
    <property type="project" value="UniProtKB-ARBA"/>
</dbReference>
<dbReference type="PROSITE" id="PS50404">
    <property type="entry name" value="GST_NTER"/>
    <property type="match status" value="1"/>
</dbReference>
<dbReference type="AlphaFoldDB" id="A0AAV9BC69"/>
<dbReference type="Pfam" id="PF02798">
    <property type="entry name" value="GST_N"/>
    <property type="match status" value="1"/>
</dbReference>
<evidence type="ECO:0000256" key="3">
    <source>
        <dbReference type="ARBA" id="ARBA00022679"/>
    </source>
</evidence>
<reference evidence="7" key="2">
    <citation type="submission" date="2023-06" db="EMBL/GenBank/DDBJ databases">
        <authorList>
            <person name="Ma L."/>
            <person name="Liu K.-W."/>
            <person name="Li Z."/>
            <person name="Hsiao Y.-Y."/>
            <person name="Qi Y."/>
            <person name="Fu T."/>
            <person name="Tang G."/>
            <person name="Zhang D."/>
            <person name="Sun W.-H."/>
            <person name="Liu D.-K."/>
            <person name="Li Y."/>
            <person name="Chen G.-Z."/>
            <person name="Liu X.-D."/>
            <person name="Liao X.-Y."/>
            <person name="Jiang Y.-T."/>
            <person name="Yu X."/>
            <person name="Hao Y."/>
            <person name="Huang J."/>
            <person name="Zhao X.-W."/>
            <person name="Ke S."/>
            <person name="Chen Y.-Y."/>
            <person name="Wu W.-L."/>
            <person name="Hsu J.-L."/>
            <person name="Lin Y.-F."/>
            <person name="Huang M.-D."/>
            <person name="Li C.-Y."/>
            <person name="Huang L."/>
            <person name="Wang Z.-W."/>
            <person name="Zhao X."/>
            <person name="Zhong W.-Y."/>
            <person name="Peng D.-H."/>
            <person name="Ahmad S."/>
            <person name="Lan S."/>
            <person name="Zhang J.-S."/>
            <person name="Tsai W.-C."/>
            <person name="Van De Peer Y."/>
            <person name="Liu Z.-J."/>
        </authorList>
    </citation>
    <scope>NUCLEOTIDE SEQUENCE</scope>
    <source>
        <strain evidence="7">SCP</strain>
        <tissue evidence="7">Leaves</tissue>
    </source>
</reference>
<dbReference type="PANTHER" id="PTHR43900">
    <property type="entry name" value="GLUTATHIONE S-TRANSFERASE RHO"/>
    <property type="match status" value="1"/>
</dbReference>
<feature type="domain" description="GST N-terminal" evidence="5">
    <location>
        <begin position="1"/>
        <end position="82"/>
    </location>
</feature>
<dbReference type="CDD" id="cd03053">
    <property type="entry name" value="GST_N_Phi"/>
    <property type="match status" value="1"/>
</dbReference>
<dbReference type="CDD" id="cd03187">
    <property type="entry name" value="GST_C_Phi"/>
    <property type="match status" value="1"/>
</dbReference>
<name>A0AAV9BC69_ACOGR</name>
<protein>
    <recommendedName>
        <fullName evidence="2">glutathione transferase</fullName>
        <ecNumber evidence="2">2.5.1.18</ecNumber>
    </recommendedName>
</protein>
<accession>A0AAV9BC69</accession>
<dbReference type="InterPro" id="IPR004045">
    <property type="entry name" value="Glutathione_S-Trfase_N"/>
</dbReference>
<evidence type="ECO:0000256" key="4">
    <source>
        <dbReference type="ARBA" id="ARBA00047960"/>
    </source>
</evidence>
<dbReference type="InterPro" id="IPR036282">
    <property type="entry name" value="Glutathione-S-Trfase_C_sf"/>
</dbReference>
<dbReference type="InterPro" id="IPR040079">
    <property type="entry name" value="Glutathione_S-Trfase"/>
</dbReference>